<dbReference type="AlphaFoldDB" id="A0A0K2TRP4"/>
<dbReference type="RefSeq" id="XP_040583126.1">
    <property type="nucleotide sequence ID" value="XM_040727192.2"/>
</dbReference>
<protein>
    <submittedName>
        <fullName evidence="1">Putative LOC100679080 [Nasonia vitripennis]</fullName>
    </submittedName>
</protein>
<organism evidence="1">
    <name type="scientific">Lepeophtheirus salmonis</name>
    <name type="common">Salmon louse</name>
    <name type="synonym">Caligus salmonis</name>
    <dbReference type="NCBI Taxonomy" id="72036"/>
    <lineage>
        <taxon>Eukaryota</taxon>
        <taxon>Metazoa</taxon>
        <taxon>Ecdysozoa</taxon>
        <taxon>Arthropoda</taxon>
        <taxon>Crustacea</taxon>
        <taxon>Multicrustacea</taxon>
        <taxon>Hexanauplia</taxon>
        <taxon>Copepoda</taxon>
        <taxon>Siphonostomatoida</taxon>
        <taxon>Caligidae</taxon>
        <taxon>Lepeophtheirus</taxon>
    </lineage>
</organism>
<sequence>MSGGSGCIKESEPKVFVPKCSIGNKSSLIYSGFEPESSAQDQCTFSRIVKDYPGKVLKCQCQNASCGLKKLFREEYIKSQYLQRNLKLHETLKEELIHSIGGSSVYQNVYNYCLKLSRTEPQIFSNLASADGDTVLMELCLDKKIEANLLSAQILAFISIYSDHSPSLLFVRNKQNFNAFELAALSNKTSIASYLAAMFLYHNQDPNTTDSLGHTILHKLARKGDACVSTLNELLSLRNEQNNRILRLDIVNEGGKTPYDVVTACIDLFAHDHSLSYCETLNSFQKVIREDAEELMLTSSTPSSLS</sequence>
<evidence type="ECO:0000313" key="1">
    <source>
        <dbReference type="EMBL" id="CDW28719.1"/>
    </source>
</evidence>
<name>A0A0K2TRP4_LEPSM</name>
<proteinExistence type="predicted"/>
<reference evidence="1" key="1">
    <citation type="submission" date="2014-05" db="EMBL/GenBank/DDBJ databases">
        <authorList>
            <person name="Chronopoulou M."/>
        </authorList>
    </citation>
    <scope>NUCLEOTIDE SEQUENCE</scope>
    <source>
        <tissue evidence="1">Whole organism</tissue>
    </source>
</reference>
<dbReference type="InterPro" id="IPR036770">
    <property type="entry name" value="Ankyrin_rpt-contain_sf"/>
</dbReference>
<dbReference type="EMBL" id="HACA01011357">
    <property type="protein sequence ID" value="CDW28718.1"/>
    <property type="molecule type" value="Transcribed_RNA"/>
</dbReference>
<accession>A0A0K2TRP4</accession>
<dbReference type="GeneID" id="121131805"/>
<dbReference type="Gene3D" id="1.25.40.20">
    <property type="entry name" value="Ankyrin repeat-containing domain"/>
    <property type="match status" value="1"/>
</dbReference>
<dbReference type="SUPFAM" id="SSF48403">
    <property type="entry name" value="Ankyrin repeat"/>
    <property type="match status" value="1"/>
</dbReference>
<dbReference type="OrthoDB" id="10533689at2759"/>
<dbReference type="RefSeq" id="XP_071750144.1">
    <property type="nucleotide sequence ID" value="XM_071894043.1"/>
</dbReference>
<dbReference type="EMBL" id="HACA01011358">
    <property type="protein sequence ID" value="CDW28719.1"/>
    <property type="molecule type" value="Transcribed_RNA"/>
</dbReference>
<dbReference type="RefSeq" id="XP_040583128.1">
    <property type="nucleotide sequence ID" value="XM_040727194.2"/>
</dbReference>
<dbReference type="KEGG" id="lsm:121131805"/>
<dbReference type="RefSeq" id="XP_040583127.1">
    <property type="nucleotide sequence ID" value="XM_040727193.2"/>
</dbReference>